<feature type="coiled-coil region" evidence="1">
    <location>
        <begin position="113"/>
        <end position="142"/>
    </location>
</feature>
<evidence type="ECO:0000313" key="3">
    <source>
        <dbReference type="Proteomes" id="UP000599024"/>
    </source>
</evidence>
<dbReference type="Gene3D" id="1.25.40.10">
    <property type="entry name" value="Tetratricopeptide repeat domain"/>
    <property type="match status" value="1"/>
</dbReference>
<sequence length="319" mass="36080">MQTLNYQLMSVNKKVEDMKSTTVAPMQRKQAVSSEQLDQMQQGILALQSRIEEIDYQNQILADENKNLRNALTSAMEQQKAETSKRFTELTDQSAQQKNIIIAQQEQIQLIQTARLQDAKQRAQAANQRARAARENQQVAKRSNNIIQLKAQARKKMVRQQAQTVTAVKAVPTSKPVSVTAEPVKTTPQQTEPVVIDVEQSLFEQGQAAYQSGRYQAAHGLFAKALKETRQSSEQATARYMMGESLFKQKQYDQSILEYQEVISKHAKHEKAPTALLRQAQAFQALSDEETAKIIHRKILQNYPQSAEALELKSNKSKP</sequence>
<evidence type="ECO:0000313" key="2">
    <source>
        <dbReference type="EMBL" id="MBC8208350.1"/>
    </source>
</evidence>
<dbReference type="SUPFAM" id="SSF48452">
    <property type="entry name" value="TPR-like"/>
    <property type="match status" value="1"/>
</dbReference>
<dbReference type="Pfam" id="PF13432">
    <property type="entry name" value="TPR_16"/>
    <property type="match status" value="1"/>
</dbReference>
<dbReference type="Proteomes" id="UP000599024">
    <property type="component" value="Unassembled WGS sequence"/>
</dbReference>
<protein>
    <submittedName>
        <fullName evidence="2">Tetratricopeptide repeat protein</fullName>
    </submittedName>
</protein>
<dbReference type="InterPro" id="IPR019734">
    <property type="entry name" value="TPR_rpt"/>
</dbReference>
<name>A0A8J6NA60_9BACT</name>
<reference evidence="2 3" key="1">
    <citation type="submission" date="2020-08" db="EMBL/GenBank/DDBJ databases">
        <title>Bridging the membrane lipid divide: bacteria of the FCB group superphylum have the potential to synthesize archaeal ether lipids.</title>
        <authorList>
            <person name="Villanueva L."/>
            <person name="Von Meijenfeldt F.A.B."/>
            <person name="Westbye A.B."/>
            <person name="Yadav S."/>
            <person name="Hopmans E.C."/>
            <person name="Dutilh B.E."/>
            <person name="Sinninghe Damste J.S."/>
        </authorList>
    </citation>
    <scope>NUCLEOTIDE SEQUENCE [LARGE SCALE GENOMIC DNA]</scope>
    <source>
        <strain evidence="2">NIOZ-UU81</strain>
    </source>
</reference>
<dbReference type="SMART" id="SM00028">
    <property type="entry name" value="TPR"/>
    <property type="match status" value="3"/>
</dbReference>
<evidence type="ECO:0000256" key="1">
    <source>
        <dbReference type="SAM" id="Coils"/>
    </source>
</evidence>
<dbReference type="EMBL" id="JACNLK010000035">
    <property type="protein sequence ID" value="MBC8208350.1"/>
    <property type="molecule type" value="Genomic_DNA"/>
</dbReference>
<accession>A0A8J6NA60</accession>
<gene>
    <name evidence="2" type="ORF">H8E79_04180</name>
</gene>
<dbReference type="Pfam" id="PF13174">
    <property type="entry name" value="TPR_6"/>
    <property type="match status" value="1"/>
</dbReference>
<organism evidence="2 3">
    <name type="scientific">Candidatus Desulfatifera sulfidica</name>
    <dbReference type="NCBI Taxonomy" id="2841691"/>
    <lineage>
        <taxon>Bacteria</taxon>
        <taxon>Pseudomonadati</taxon>
        <taxon>Thermodesulfobacteriota</taxon>
        <taxon>Desulfobulbia</taxon>
        <taxon>Desulfobulbales</taxon>
        <taxon>Desulfobulbaceae</taxon>
        <taxon>Candidatus Desulfatifera</taxon>
    </lineage>
</organism>
<keyword evidence="1" id="KW-0175">Coiled coil</keyword>
<dbReference type="InterPro" id="IPR011990">
    <property type="entry name" value="TPR-like_helical_dom_sf"/>
</dbReference>
<comment type="caution">
    <text evidence="2">The sequence shown here is derived from an EMBL/GenBank/DDBJ whole genome shotgun (WGS) entry which is preliminary data.</text>
</comment>
<proteinExistence type="predicted"/>
<feature type="coiled-coil region" evidence="1">
    <location>
        <begin position="51"/>
        <end position="82"/>
    </location>
</feature>
<dbReference type="AlphaFoldDB" id="A0A8J6NA60"/>